<dbReference type="GO" id="GO:0010506">
    <property type="term" value="P:regulation of autophagy"/>
    <property type="evidence" value="ECO:0007669"/>
    <property type="project" value="InterPro"/>
</dbReference>
<dbReference type="GO" id="GO:0005776">
    <property type="term" value="C:autophagosome"/>
    <property type="evidence" value="ECO:0007669"/>
    <property type="project" value="TreeGrafter"/>
</dbReference>
<evidence type="ECO:0000256" key="5">
    <source>
        <dbReference type="PROSITE-ProRule" id="PRU10141"/>
    </source>
</evidence>
<protein>
    <submittedName>
        <fullName evidence="7">Protein kinase-like domain</fullName>
    </submittedName>
</protein>
<dbReference type="OrthoDB" id="193931at2759"/>
<evidence type="ECO:0000313" key="7">
    <source>
        <dbReference type="EMBL" id="KRX07428.1"/>
    </source>
</evidence>
<keyword evidence="2 5" id="KW-0547">Nucleotide-binding</keyword>
<dbReference type="Proteomes" id="UP000054937">
    <property type="component" value="Unassembled WGS sequence"/>
</dbReference>
<feature type="domain" description="Protein kinase" evidence="6">
    <location>
        <begin position="1"/>
        <end position="203"/>
    </location>
</feature>
<dbReference type="InterPro" id="IPR000719">
    <property type="entry name" value="Prot_kinase_dom"/>
</dbReference>
<comment type="caution">
    <text evidence="7">The sequence shown here is derived from an EMBL/GenBank/DDBJ whole genome shotgun (WGS) entry which is preliminary data.</text>
</comment>
<feature type="binding site" evidence="5">
    <location>
        <position position="50"/>
    </location>
    <ligand>
        <name>ATP</name>
        <dbReference type="ChEBI" id="CHEBI:30616"/>
    </ligand>
</feature>
<dbReference type="GO" id="GO:0000407">
    <property type="term" value="C:phagophore assembly site"/>
    <property type="evidence" value="ECO:0007669"/>
    <property type="project" value="TreeGrafter"/>
</dbReference>
<dbReference type="Gene3D" id="1.10.510.10">
    <property type="entry name" value="Transferase(Phosphotransferase) domain 1"/>
    <property type="match status" value="1"/>
</dbReference>
<name>A0A0V0QYW9_PSEPJ</name>
<evidence type="ECO:0000313" key="8">
    <source>
        <dbReference type="Proteomes" id="UP000054937"/>
    </source>
</evidence>
<evidence type="ECO:0000256" key="4">
    <source>
        <dbReference type="ARBA" id="ARBA00022840"/>
    </source>
</evidence>
<dbReference type="InterPro" id="IPR017441">
    <property type="entry name" value="Protein_kinase_ATP_BS"/>
</dbReference>
<evidence type="ECO:0000256" key="3">
    <source>
        <dbReference type="ARBA" id="ARBA00022777"/>
    </source>
</evidence>
<dbReference type="GO" id="GO:0004674">
    <property type="term" value="F:protein serine/threonine kinase activity"/>
    <property type="evidence" value="ECO:0007669"/>
    <property type="project" value="InterPro"/>
</dbReference>
<reference evidence="7 8" key="1">
    <citation type="journal article" date="2015" name="Sci. Rep.">
        <title>Genome of the facultative scuticociliatosis pathogen Pseudocohnilembus persalinus provides insight into its virulence through horizontal gene transfer.</title>
        <authorList>
            <person name="Xiong J."/>
            <person name="Wang G."/>
            <person name="Cheng J."/>
            <person name="Tian M."/>
            <person name="Pan X."/>
            <person name="Warren A."/>
            <person name="Jiang C."/>
            <person name="Yuan D."/>
            <person name="Miao W."/>
        </authorList>
    </citation>
    <scope>NUCLEOTIDE SEQUENCE [LARGE SCALE GENOMIC DNA]</scope>
    <source>
        <strain evidence="7">36N120E</strain>
    </source>
</reference>
<dbReference type="PROSITE" id="PS00107">
    <property type="entry name" value="PROTEIN_KINASE_ATP"/>
    <property type="match status" value="1"/>
</dbReference>
<sequence length="507" mass="60459">MENPENTRLDLDKEFLQQYDMLQNKPLGKGNFGVIYYVQRKGTFKKLAVKVTDNYQMQINSEHKRFLKMENLLLHDNQIKIADFGLSRKLQESEQYATTVAGSRAYCAPQVFNKERYTIKCDVYSLGTIFYQMITGKAPYLDPVPKNNQQLLQRIRNQSLDYLDIQQNEVQVSDTIKELLSKMLQYDEKDRLSIKQVWEHEIFANKIHFKEDLLDKYNIYSYNFHKNVQQVYENEDLIQDDNVLNYDQNIDFLDSNYFQNHGKTQNNQEEQYNPNLSPCELQNISNIISQSIQDSYFYQVNLIQLLSKCTYKIYHLQLDFISLEHKHVIIPSFLLLKKQLYQYLEILQDIEEEKNSFKIYPKILLYEHQSIIALKEFLNESIGILYAYLESKKIDILNYAKKNINEETQKQQKEVNKQSFDKESDQLFIAELQKYYNVIQNLAQQQDNECQKRQLKLHQIDILECLKTKESQNPQSLKKRDNQKKLLLAGSIQKIDYYIEEQKLYTH</sequence>
<dbReference type="EMBL" id="LDAU01000083">
    <property type="protein sequence ID" value="KRX07428.1"/>
    <property type="molecule type" value="Genomic_DNA"/>
</dbReference>
<dbReference type="GO" id="GO:0000045">
    <property type="term" value="P:autophagosome assembly"/>
    <property type="evidence" value="ECO:0007669"/>
    <property type="project" value="TreeGrafter"/>
</dbReference>
<dbReference type="Gene3D" id="3.30.200.20">
    <property type="entry name" value="Phosphorylase Kinase, domain 1"/>
    <property type="match status" value="1"/>
</dbReference>
<dbReference type="PANTHER" id="PTHR24348">
    <property type="entry name" value="SERINE/THREONINE-PROTEIN KINASE UNC-51-RELATED"/>
    <property type="match status" value="1"/>
</dbReference>
<organism evidence="7 8">
    <name type="scientific">Pseudocohnilembus persalinus</name>
    <name type="common">Ciliate</name>
    <dbReference type="NCBI Taxonomy" id="266149"/>
    <lineage>
        <taxon>Eukaryota</taxon>
        <taxon>Sar</taxon>
        <taxon>Alveolata</taxon>
        <taxon>Ciliophora</taxon>
        <taxon>Intramacronucleata</taxon>
        <taxon>Oligohymenophorea</taxon>
        <taxon>Scuticociliatia</taxon>
        <taxon>Philasterida</taxon>
        <taxon>Pseudocohnilembidae</taxon>
        <taxon>Pseudocohnilembus</taxon>
    </lineage>
</organism>
<dbReference type="InParanoid" id="A0A0V0QYW9"/>
<dbReference type="GO" id="GO:0016020">
    <property type="term" value="C:membrane"/>
    <property type="evidence" value="ECO:0007669"/>
    <property type="project" value="TreeGrafter"/>
</dbReference>
<dbReference type="AlphaFoldDB" id="A0A0V0QYW9"/>
<gene>
    <name evidence="7" type="ORF">PPERSA_03261</name>
</gene>
<evidence type="ECO:0000256" key="1">
    <source>
        <dbReference type="ARBA" id="ARBA00022679"/>
    </source>
</evidence>
<dbReference type="InterPro" id="IPR045269">
    <property type="entry name" value="Atg1-like"/>
</dbReference>
<keyword evidence="3 7" id="KW-0418">Kinase</keyword>
<dbReference type="GO" id="GO:0005829">
    <property type="term" value="C:cytosol"/>
    <property type="evidence" value="ECO:0007669"/>
    <property type="project" value="TreeGrafter"/>
</dbReference>
<dbReference type="PROSITE" id="PS50011">
    <property type="entry name" value="PROTEIN_KINASE_DOM"/>
    <property type="match status" value="1"/>
</dbReference>
<evidence type="ECO:0000256" key="2">
    <source>
        <dbReference type="ARBA" id="ARBA00022741"/>
    </source>
</evidence>
<dbReference type="SUPFAM" id="SSF56112">
    <property type="entry name" value="Protein kinase-like (PK-like)"/>
    <property type="match status" value="1"/>
</dbReference>
<dbReference type="GO" id="GO:0005524">
    <property type="term" value="F:ATP binding"/>
    <property type="evidence" value="ECO:0007669"/>
    <property type="project" value="UniProtKB-UniRule"/>
</dbReference>
<dbReference type="Pfam" id="PF00069">
    <property type="entry name" value="Pkinase"/>
    <property type="match status" value="1"/>
</dbReference>
<dbReference type="InterPro" id="IPR011009">
    <property type="entry name" value="Kinase-like_dom_sf"/>
</dbReference>
<evidence type="ECO:0000259" key="6">
    <source>
        <dbReference type="PROSITE" id="PS50011"/>
    </source>
</evidence>
<dbReference type="PANTHER" id="PTHR24348:SF22">
    <property type="entry name" value="NON-SPECIFIC SERINE_THREONINE PROTEIN KINASE"/>
    <property type="match status" value="1"/>
</dbReference>
<keyword evidence="4 5" id="KW-0067">ATP-binding</keyword>
<keyword evidence="1" id="KW-0808">Transferase</keyword>
<accession>A0A0V0QYW9</accession>
<proteinExistence type="predicted"/>
<keyword evidence="8" id="KW-1185">Reference proteome</keyword>